<dbReference type="AlphaFoldDB" id="A0A9K3NG05"/>
<name>A0A9K3NG05_HELAN</name>
<organism evidence="1 2">
    <name type="scientific">Helianthus annuus</name>
    <name type="common">Common sunflower</name>
    <dbReference type="NCBI Taxonomy" id="4232"/>
    <lineage>
        <taxon>Eukaryota</taxon>
        <taxon>Viridiplantae</taxon>
        <taxon>Streptophyta</taxon>
        <taxon>Embryophyta</taxon>
        <taxon>Tracheophyta</taxon>
        <taxon>Spermatophyta</taxon>
        <taxon>Magnoliopsida</taxon>
        <taxon>eudicotyledons</taxon>
        <taxon>Gunneridae</taxon>
        <taxon>Pentapetalae</taxon>
        <taxon>asterids</taxon>
        <taxon>campanulids</taxon>
        <taxon>Asterales</taxon>
        <taxon>Asteraceae</taxon>
        <taxon>Asteroideae</taxon>
        <taxon>Heliantheae alliance</taxon>
        <taxon>Heliantheae</taxon>
        <taxon>Helianthus</taxon>
    </lineage>
</organism>
<dbReference type="Proteomes" id="UP000215914">
    <property type="component" value="Unassembled WGS sequence"/>
</dbReference>
<reference evidence="1" key="1">
    <citation type="journal article" date="2017" name="Nature">
        <title>The sunflower genome provides insights into oil metabolism, flowering and Asterid evolution.</title>
        <authorList>
            <person name="Badouin H."/>
            <person name="Gouzy J."/>
            <person name="Grassa C.J."/>
            <person name="Murat F."/>
            <person name="Staton S.E."/>
            <person name="Cottret L."/>
            <person name="Lelandais-Briere C."/>
            <person name="Owens G.L."/>
            <person name="Carrere S."/>
            <person name="Mayjonade B."/>
            <person name="Legrand L."/>
            <person name="Gill N."/>
            <person name="Kane N.C."/>
            <person name="Bowers J.E."/>
            <person name="Hubner S."/>
            <person name="Bellec A."/>
            <person name="Berard A."/>
            <person name="Berges H."/>
            <person name="Blanchet N."/>
            <person name="Boniface M.C."/>
            <person name="Brunel D."/>
            <person name="Catrice O."/>
            <person name="Chaidir N."/>
            <person name="Claudel C."/>
            <person name="Donnadieu C."/>
            <person name="Faraut T."/>
            <person name="Fievet G."/>
            <person name="Helmstetter N."/>
            <person name="King M."/>
            <person name="Knapp S.J."/>
            <person name="Lai Z."/>
            <person name="Le Paslier M.C."/>
            <person name="Lippi Y."/>
            <person name="Lorenzon L."/>
            <person name="Mandel J.R."/>
            <person name="Marage G."/>
            <person name="Marchand G."/>
            <person name="Marquand E."/>
            <person name="Bret-Mestries E."/>
            <person name="Morien E."/>
            <person name="Nambeesan S."/>
            <person name="Nguyen T."/>
            <person name="Pegot-Espagnet P."/>
            <person name="Pouilly N."/>
            <person name="Raftis F."/>
            <person name="Sallet E."/>
            <person name="Schiex T."/>
            <person name="Thomas J."/>
            <person name="Vandecasteele C."/>
            <person name="Vares D."/>
            <person name="Vear F."/>
            <person name="Vautrin S."/>
            <person name="Crespi M."/>
            <person name="Mangin B."/>
            <person name="Burke J.M."/>
            <person name="Salse J."/>
            <person name="Munos S."/>
            <person name="Vincourt P."/>
            <person name="Rieseberg L.H."/>
            <person name="Langlade N.B."/>
        </authorList>
    </citation>
    <scope>NUCLEOTIDE SEQUENCE</scope>
    <source>
        <tissue evidence="1">Leaves</tissue>
    </source>
</reference>
<sequence>MLSLAPPATGADSVRLSDDGRGAAVVLMRRFRVLWVQFRIASGQVRVCCIR</sequence>
<proteinExistence type="predicted"/>
<dbReference type="EMBL" id="MNCJ02000322">
    <property type="protein sequence ID" value="KAF5798904.1"/>
    <property type="molecule type" value="Genomic_DNA"/>
</dbReference>
<gene>
    <name evidence="1" type="ORF">HanXRQr2_Chr07g0298431</name>
</gene>
<accession>A0A9K3NG05</accession>
<reference evidence="1" key="2">
    <citation type="submission" date="2020-06" db="EMBL/GenBank/DDBJ databases">
        <title>Helianthus annuus Genome sequencing and assembly Release 2.</title>
        <authorList>
            <person name="Gouzy J."/>
            <person name="Langlade N."/>
            <person name="Munos S."/>
        </authorList>
    </citation>
    <scope>NUCLEOTIDE SEQUENCE</scope>
    <source>
        <tissue evidence="1">Leaves</tissue>
    </source>
</reference>
<keyword evidence="2" id="KW-1185">Reference proteome</keyword>
<protein>
    <submittedName>
        <fullName evidence="1">Uncharacterized protein</fullName>
    </submittedName>
</protein>
<evidence type="ECO:0000313" key="1">
    <source>
        <dbReference type="EMBL" id="KAF5798904.1"/>
    </source>
</evidence>
<dbReference type="Gramene" id="mRNA:HanXRQr2_Chr07g0298431">
    <property type="protein sequence ID" value="CDS:HanXRQr2_Chr07g0298431.1"/>
    <property type="gene ID" value="HanXRQr2_Chr07g0298431"/>
</dbReference>
<evidence type="ECO:0000313" key="2">
    <source>
        <dbReference type="Proteomes" id="UP000215914"/>
    </source>
</evidence>
<comment type="caution">
    <text evidence="1">The sequence shown here is derived from an EMBL/GenBank/DDBJ whole genome shotgun (WGS) entry which is preliminary data.</text>
</comment>